<dbReference type="RefSeq" id="WP_347918290.1">
    <property type="nucleotide sequence ID" value="NZ_JBDXMX010000001.1"/>
</dbReference>
<dbReference type="PANTHER" id="PTHR36577">
    <property type="entry name" value="DUF521 DOMAIN PROTEIN (AFU_ORTHOLOGUE AFUA_6G00490)"/>
    <property type="match status" value="1"/>
</dbReference>
<reference evidence="3 4" key="1">
    <citation type="submission" date="2024-05" db="EMBL/GenBank/DDBJ databases">
        <authorList>
            <person name="Yi C."/>
        </authorList>
    </citation>
    <scope>NUCLEOTIDE SEQUENCE [LARGE SCALE GENOMIC DNA]</scope>
    <source>
        <strain evidence="3 4">XS13</strain>
    </source>
</reference>
<dbReference type="SUPFAM" id="SSF52016">
    <property type="entry name" value="LeuD/IlvD-like"/>
    <property type="match status" value="1"/>
</dbReference>
<gene>
    <name evidence="3" type="ORF">ABDK96_01285</name>
</gene>
<dbReference type="Gene3D" id="3.50.30.10">
    <property type="entry name" value="Phosphohistidine domain"/>
    <property type="match status" value="1"/>
</dbReference>
<evidence type="ECO:0000313" key="3">
    <source>
        <dbReference type="EMBL" id="MEO9246313.1"/>
    </source>
</evidence>
<dbReference type="PANTHER" id="PTHR36577:SF3">
    <property type="entry name" value="DUF521 DOMAIN PROTEIN (AFU_ORTHOLOGUE AFUA_6G00490)"/>
    <property type="match status" value="1"/>
</dbReference>
<evidence type="ECO:0000259" key="2">
    <source>
        <dbReference type="Pfam" id="PF01989"/>
    </source>
</evidence>
<protein>
    <submittedName>
        <fullName evidence="3">DUF126 domain-containing protein</fullName>
    </submittedName>
</protein>
<keyword evidence="4" id="KW-1185">Reference proteome</keyword>
<dbReference type="Pfam" id="PF01989">
    <property type="entry name" value="AcnX_swivel_put"/>
    <property type="match status" value="1"/>
</dbReference>
<proteinExistence type="predicted"/>
<dbReference type="EMBL" id="JBDXMX010000001">
    <property type="protein sequence ID" value="MEO9246313.1"/>
    <property type="molecule type" value="Genomic_DNA"/>
</dbReference>
<dbReference type="Proteomes" id="UP001484097">
    <property type="component" value="Unassembled WGS sequence"/>
</dbReference>
<sequence length="157" mass="16243">MSLETSRRQQETRGTVLRGRGIVPGVVRAEALVSPETISGWGGIDPALGTIIERRHPLFGVCFTGKVLVFPGAKGSSGWSGFFQSTRLLGTAPAAMVFTTVTTKAVLGAVVTRVPTVSELDRDPIGVIRTGDIVQVDADTGTVTILGEAAGSPAPVA</sequence>
<evidence type="ECO:0000313" key="4">
    <source>
        <dbReference type="Proteomes" id="UP001484097"/>
    </source>
</evidence>
<dbReference type="InterPro" id="IPR002840">
    <property type="entry name" value="PMDh-S-like_dom"/>
</dbReference>
<comment type="caution">
    <text evidence="3">The sequence shown here is derived from an EMBL/GenBank/DDBJ whole genome shotgun (WGS) entry which is preliminary data.</text>
</comment>
<accession>A0ABV0IDR5</accession>
<feature type="domain" description="Phosphomevalonate dehydratase small subunit-like" evidence="2">
    <location>
        <begin position="38"/>
        <end position="117"/>
    </location>
</feature>
<evidence type="ECO:0000256" key="1">
    <source>
        <dbReference type="ARBA" id="ARBA00023239"/>
    </source>
</evidence>
<organism evidence="3 4">
    <name type="scientific">Citricoccus nitrophenolicus</name>
    <dbReference type="NCBI Taxonomy" id="863575"/>
    <lineage>
        <taxon>Bacteria</taxon>
        <taxon>Bacillati</taxon>
        <taxon>Actinomycetota</taxon>
        <taxon>Actinomycetes</taxon>
        <taxon>Micrococcales</taxon>
        <taxon>Micrococcaceae</taxon>
        <taxon>Citricoccus</taxon>
    </lineage>
</organism>
<name>A0ABV0IDR5_9MICC</name>
<keyword evidence="1" id="KW-0456">Lyase</keyword>